<dbReference type="SUPFAM" id="SSF55174">
    <property type="entry name" value="Alpha-L RNA-binding motif"/>
    <property type="match status" value="1"/>
</dbReference>
<comment type="function">
    <text evidence="7">With S5 and S12 plays an important role in translational accuracy.</text>
</comment>
<evidence type="ECO:0000256" key="4">
    <source>
        <dbReference type="ARBA" id="ARBA00022980"/>
    </source>
</evidence>
<dbReference type="PANTHER" id="PTHR11831:SF4">
    <property type="entry name" value="SMALL RIBOSOMAL SUBUNIT PROTEIN US4M"/>
    <property type="match status" value="1"/>
</dbReference>
<keyword evidence="3 7" id="KW-0694">RNA-binding</keyword>
<evidence type="ECO:0000313" key="12">
    <source>
        <dbReference type="Proteomes" id="UP000237684"/>
    </source>
</evidence>
<dbReference type="Gene3D" id="3.10.290.10">
    <property type="entry name" value="RNA-binding S4 domain"/>
    <property type="match status" value="1"/>
</dbReference>
<comment type="similarity">
    <text evidence="1 7 8">Belongs to the universal ribosomal protein uS4 family.</text>
</comment>
<dbReference type="PROSITE" id="PS00632">
    <property type="entry name" value="RIBOSOMAL_S4"/>
    <property type="match status" value="1"/>
</dbReference>
<dbReference type="AlphaFoldDB" id="A0A2S8ST43"/>
<name>A0A2S8ST43_9BACT</name>
<keyword evidence="4 7" id="KW-0689">Ribosomal protein</keyword>
<evidence type="ECO:0000256" key="2">
    <source>
        <dbReference type="ARBA" id="ARBA00022730"/>
    </source>
</evidence>
<evidence type="ECO:0000256" key="3">
    <source>
        <dbReference type="ARBA" id="ARBA00022884"/>
    </source>
</evidence>
<dbReference type="PROSITE" id="PS50889">
    <property type="entry name" value="S4"/>
    <property type="match status" value="1"/>
</dbReference>
<dbReference type="Proteomes" id="UP000237684">
    <property type="component" value="Unassembled WGS sequence"/>
</dbReference>
<dbReference type="GO" id="GO:0042274">
    <property type="term" value="P:ribosomal small subunit biogenesis"/>
    <property type="evidence" value="ECO:0007669"/>
    <property type="project" value="TreeGrafter"/>
</dbReference>
<dbReference type="FunFam" id="3.10.290.10:FF:000001">
    <property type="entry name" value="30S ribosomal protein S4"/>
    <property type="match status" value="1"/>
</dbReference>
<keyword evidence="12" id="KW-1185">Reference proteome</keyword>
<evidence type="ECO:0000256" key="1">
    <source>
        <dbReference type="ARBA" id="ARBA00007465"/>
    </source>
</evidence>
<comment type="caution">
    <text evidence="11">The sequence shown here is derived from an EMBL/GenBank/DDBJ whole genome shotgun (WGS) entry which is preliminary data.</text>
</comment>
<dbReference type="InterPro" id="IPR036986">
    <property type="entry name" value="S4_RNA-bd_sf"/>
</dbReference>
<dbReference type="PANTHER" id="PTHR11831">
    <property type="entry name" value="30S 40S RIBOSOMAL PROTEIN"/>
    <property type="match status" value="1"/>
</dbReference>
<dbReference type="GO" id="GO:0006412">
    <property type="term" value="P:translation"/>
    <property type="evidence" value="ECO:0007669"/>
    <property type="project" value="UniProtKB-UniRule"/>
</dbReference>
<comment type="function">
    <text evidence="7">One of the primary rRNA binding proteins, it binds directly to 16S rRNA where it nucleates assembly of the body of the 30S subunit.</text>
</comment>
<evidence type="ECO:0000256" key="5">
    <source>
        <dbReference type="ARBA" id="ARBA00023274"/>
    </source>
</evidence>
<evidence type="ECO:0000256" key="6">
    <source>
        <dbReference type="ARBA" id="ARBA00035254"/>
    </source>
</evidence>
<comment type="subunit">
    <text evidence="7">Part of the 30S ribosomal subunit. Contacts protein S5. The interaction surface between S4 and S5 is involved in control of translational fidelity.</text>
</comment>
<evidence type="ECO:0000256" key="7">
    <source>
        <dbReference type="HAMAP-Rule" id="MF_01306"/>
    </source>
</evidence>
<dbReference type="GO" id="GO:0015935">
    <property type="term" value="C:small ribosomal subunit"/>
    <property type="evidence" value="ECO:0007669"/>
    <property type="project" value="InterPro"/>
</dbReference>
<gene>
    <name evidence="7" type="primary">rpsD</name>
    <name evidence="11" type="ORF">B1R32_108182</name>
</gene>
<accession>A0A2S8ST43</accession>
<keyword evidence="2 7" id="KW-0699">rRNA-binding</keyword>
<dbReference type="Pfam" id="PF01479">
    <property type="entry name" value="S4"/>
    <property type="match status" value="1"/>
</dbReference>
<dbReference type="InParanoid" id="A0A2S8ST43"/>
<reference evidence="11 12" key="1">
    <citation type="journal article" date="2018" name="Syst. Appl. Microbiol.">
        <title>Abditibacterium utsteinense sp. nov., the first cultivated member of candidate phylum FBP, isolated from ice-free Antarctic soil samples.</title>
        <authorList>
            <person name="Tahon G."/>
            <person name="Tytgat B."/>
            <person name="Lebbe L."/>
            <person name="Carlier A."/>
            <person name="Willems A."/>
        </authorList>
    </citation>
    <scope>NUCLEOTIDE SEQUENCE [LARGE SCALE GENOMIC DNA]</scope>
    <source>
        <strain evidence="11 12">LMG 29911</strain>
    </source>
</reference>
<evidence type="ECO:0000259" key="10">
    <source>
        <dbReference type="SMART" id="SM01390"/>
    </source>
</evidence>
<feature type="domain" description="Small ribosomal subunit protein uS4 N-terminal" evidence="10">
    <location>
        <begin position="3"/>
        <end position="93"/>
    </location>
</feature>
<organism evidence="11 12">
    <name type="scientific">Abditibacterium utsteinense</name>
    <dbReference type="NCBI Taxonomy" id="1960156"/>
    <lineage>
        <taxon>Bacteria</taxon>
        <taxon>Pseudomonadati</taxon>
        <taxon>Abditibacteriota</taxon>
        <taxon>Abditibacteriia</taxon>
        <taxon>Abditibacteriales</taxon>
        <taxon>Abditibacteriaceae</taxon>
        <taxon>Abditibacterium</taxon>
    </lineage>
</organism>
<protein>
    <recommendedName>
        <fullName evidence="6 7">Small ribosomal subunit protein uS4</fullName>
    </recommendedName>
</protein>
<sequence length="205" mass="23286">MARYRGPVGKVSRRLGFGITEKGERILKKRPTVPGMHGHSQVNRKQSDYSLRLAEKQKARYIYGLLEKQFRRTFEEAKRQTGETGANFFSLLERRLDNVVYRMGIGSTRAQARQLVNHGHIMVDGHKTDIASYSVKVGQVISLRPQSRNLPFFKEMAEGGAQRNRVPGWISFDAAAMSGTIATLPRREDAEPGINDLFIVEFYSR</sequence>
<dbReference type="GO" id="GO:0019843">
    <property type="term" value="F:rRNA binding"/>
    <property type="evidence" value="ECO:0007669"/>
    <property type="project" value="UniProtKB-UniRule"/>
</dbReference>
<feature type="domain" description="RNA-binding S4" evidence="9">
    <location>
        <begin position="94"/>
        <end position="158"/>
    </location>
</feature>
<dbReference type="Gene3D" id="1.10.1050.10">
    <property type="entry name" value="Ribosomal Protein S4 Delta 41, Chain A, domain 1"/>
    <property type="match status" value="1"/>
</dbReference>
<dbReference type="NCBIfam" id="TIGR01017">
    <property type="entry name" value="rpsD_bact"/>
    <property type="match status" value="1"/>
</dbReference>
<dbReference type="NCBIfam" id="NF003717">
    <property type="entry name" value="PRK05327.1"/>
    <property type="match status" value="1"/>
</dbReference>
<evidence type="ECO:0000259" key="9">
    <source>
        <dbReference type="SMART" id="SM00363"/>
    </source>
</evidence>
<keyword evidence="5 7" id="KW-0687">Ribonucleoprotein</keyword>
<dbReference type="FunCoup" id="A0A2S8ST43">
    <property type="interactions" value="478"/>
</dbReference>
<dbReference type="InterPro" id="IPR005709">
    <property type="entry name" value="Ribosomal_uS4_bac-type"/>
</dbReference>
<dbReference type="InterPro" id="IPR002942">
    <property type="entry name" value="S4_RNA-bd"/>
</dbReference>
<dbReference type="Pfam" id="PF00163">
    <property type="entry name" value="Ribosomal_S4"/>
    <property type="match status" value="1"/>
</dbReference>
<dbReference type="EMBL" id="NIGF01000008">
    <property type="protein sequence ID" value="PQV63971.1"/>
    <property type="molecule type" value="Genomic_DNA"/>
</dbReference>
<evidence type="ECO:0000313" key="11">
    <source>
        <dbReference type="EMBL" id="PQV63971.1"/>
    </source>
</evidence>
<dbReference type="HAMAP" id="MF_01306_B">
    <property type="entry name" value="Ribosomal_uS4_B"/>
    <property type="match status" value="1"/>
</dbReference>
<dbReference type="InterPro" id="IPR022801">
    <property type="entry name" value="Ribosomal_uS4"/>
</dbReference>
<dbReference type="SMART" id="SM01390">
    <property type="entry name" value="Ribosomal_S4"/>
    <property type="match status" value="1"/>
</dbReference>
<dbReference type="InterPro" id="IPR001912">
    <property type="entry name" value="Ribosomal_uS4_N"/>
</dbReference>
<dbReference type="InterPro" id="IPR018079">
    <property type="entry name" value="Ribosomal_uS4_CS"/>
</dbReference>
<dbReference type="SMART" id="SM00363">
    <property type="entry name" value="S4"/>
    <property type="match status" value="1"/>
</dbReference>
<dbReference type="CDD" id="cd00165">
    <property type="entry name" value="S4"/>
    <property type="match status" value="1"/>
</dbReference>
<proteinExistence type="inferred from homology"/>
<dbReference type="RefSeq" id="WP_105483802.1">
    <property type="nucleotide sequence ID" value="NZ_NIGF01000008.1"/>
</dbReference>
<dbReference type="GO" id="GO:0003735">
    <property type="term" value="F:structural constituent of ribosome"/>
    <property type="evidence" value="ECO:0007669"/>
    <property type="project" value="InterPro"/>
</dbReference>
<dbReference type="OrthoDB" id="9803672at2"/>
<evidence type="ECO:0000256" key="8">
    <source>
        <dbReference type="RuleBase" id="RU003699"/>
    </source>
</evidence>